<comment type="caution">
    <text evidence="2">The sequence shown here is derived from an EMBL/GenBank/DDBJ whole genome shotgun (WGS) entry which is preliminary data.</text>
</comment>
<keyword evidence="1" id="KW-0732">Signal</keyword>
<protein>
    <submittedName>
        <fullName evidence="2">Uncharacterized protein</fullName>
    </submittedName>
</protein>
<name>A0A818W840_9BILA</name>
<dbReference type="AlphaFoldDB" id="A0A818W840"/>
<sequence length="319" mass="36402">MSIYVFILLLIYYPVSWCQYDFADVTRDTRIAVNDDMLVSVSNAFINFAVILHPFRNDTAGGPITCNMKYSTNDFFVRSVAVAGITKNSTDSEQFMFVFTAEKMSTMTPYVYSVIIMKSTCIGNYLCTNLGREGSHQEYFLIGVDTNGTYAYGFTSSFVFKLDIYANKIISNLTTNDIWPSQSFIPHALDVADTWAVVAGYGYEYLLVQRTDSPGITGECNINIIMNHYDNINQVILAQYCSKFSDGLTELLIGVMINSNAHRLNVIDIDTEKKLKRIKFRFSCSFEPKFNRQKTCYLHLILYLIQYVRIIKSFVTDID</sequence>
<evidence type="ECO:0000313" key="2">
    <source>
        <dbReference type="EMBL" id="CAF3720993.1"/>
    </source>
</evidence>
<evidence type="ECO:0000313" key="3">
    <source>
        <dbReference type="Proteomes" id="UP000663836"/>
    </source>
</evidence>
<proteinExistence type="predicted"/>
<organism evidence="2 3">
    <name type="scientific">Rotaria sordida</name>
    <dbReference type="NCBI Taxonomy" id="392033"/>
    <lineage>
        <taxon>Eukaryota</taxon>
        <taxon>Metazoa</taxon>
        <taxon>Spiralia</taxon>
        <taxon>Gnathifera</taxon>
        <taxon>Rotifera</taxon>
        <taxon>Eurotatoria</taxon>
        <taxon>Bdelloidea</taxon>
        <taxon>Philodinida</taxon>
        <taxon>Philodinidae</taxon>
        <taxon>Rotaria</taxon>
    </lineage>
</organism>
<reference evidence="2" key="1">
    <citation type="submission" date="2021-02" db="EMBL/GenBank/DDBJ databases">
        <authorList>
            <person name="Nowell W R."/>
        </authorList>
    </citation>
    <scope>NUCLEOTIDE SEQUENCE</scope>
</reference>
<feature type="chain" id="PRO_5032532297" evidence="1">
    <location>
        <begin position="19"/>
        <end position="319"/>
    </location>
</feature>
<dbReference type="EMBL" id="CAJOBD010000800">
    <property type="protein sequence ID" value="CAF3720993.1"/>
    <property type="molecule type" value="Genomic_DNA"/>
</dbReference>
<evidence type="ECO:0000256" key="1">
    <source>
        <dbReference type="SAM" id="SignalP"/>
    </source>
</evidence>
<accession>A0A818W840</accession>
<dbReference type="Proteomes" id="UP000663836">
    <property type="component" value="Unassembled WGS sequence"/>
</dbReference>
<gene>
    <name evidence="2" type="ORF">JBS370_LOCUS10791</name>
</gene>
<feature type="signal peptide" evidence="1">
    <location>
        <begin position="1"/>
        <end position="18"/>
    </location>
</feature>